<accession>A0A3M8DTJ4</accession>
<dbReference type="AlphaFoldDB" id="A0A3M8DTJ4"/>
<dbReference type="RefSeq" id="WP_122916880.1">
    <property type="nucleotide sequence ID" value="NZ_RHHQ01000005.1"/>
</dbReference>
<reference evidence="1 2" key="1">
    <citation type="submission" date="2018-10" db="EMBL/GenBank/DDBJ databases">
        <title>Phylogenomics of Brevibacillus.</title>
        <authorList>
            <person name="Dunlap C."/>
        </authorList>
    </citation>
    <scope>NUCLEOTIDE SEQUENCE [LARGE SCALE GENOMIC DNA]</scope>
    <source>
        <strain evidence="1 2">JCM 15716</strain>
    </source>
</reference>
<proteinExistence type="predicted"/>
<dbReference type="Proteomes" id="UP000271031">
    <property type="component" value="Unassembled WGS sequence"/>
</dbReference>
<gene>
    <name evidence="1" type="ORF">EDM56_05485</name>
</gene>
<evidence type="ECO:0000313" key="1">
    <source>
        <dbReference type="EMBL" id="RNB91488.1"/>
    </source>
</evidence>
<name>A0A3M8DTJ4_9BACL</name>
<dbReference type="EMBL" id="RHHQ01000005">
    <property type="protein sequence ID" value="RNB91488.1"/>
    <property type="molecule type" value="Genomic_DNA"/>
</dbReference>
<evidence type="ECO:0000313" key="2">
    <source>
        <dbReference type="Proteomes" id="UP000271031"/>
    </source>
</evidence>
<sequence length="81" mass="9315">MLAMFSKRKTRIQAVQFANTRAIEPKREDSNESMSLLALVNIVIVFMRDSAGFCGGCRFAGENTDDYNRSKWMRKDKKSVF</sequence>
<comment type="caution">
    <text evidence="1">The sequence shown here is derived from an EMBL/GenBank/DDBJ whole genome shotgun (WGS) entry which is preliminary data.</text>
</comment>
<organism evidence="1 2">
    <name type="scientific">Brevibacillus fluminis</name>
    <dbReference type="NCBI Taxonomy" id="511487"/>
    <lineage>
        <taxon>Bacteria</taxon>
        <taxon>Bacillati</taxon>
        <taxon>Bacillota</taxon>
        <taxon>Bacilli</taxon>
        <taxon>Bacillales</taxon>
        <taxon>Paenibacillaceae</taxon>
        <taxon>Brevibacillus</taxon>
    </lineage>
</organism>
<keyword evidence="2" id="KW-1185">Reference proteome</keyword>
<protein>
    <submittedName>
        <fullName evidence="1">Uncharacterized protein</fullName>
    </submittedName>
</protein>